<organism evidence="2 3">
    <name type="scientific">Sporomusa malonica</name>
    <dbReference type="NCBI Taxonomy" id="112901"/>
    <lineage>
        <taxon>Bacteria</taxon>
        <taxon>Bacillati</taxon>
        <taxon>Bacillota</taxon>
        <taxon>Negativicutes</taxon>
        <taxon>Selenomonadales</taxon>
        <taxon>Sporomusaceae</taxon>
        <taxon>Sporomusa</taxon>
    </lineage>
</organism>
<dbReference type="InterPro" id="IPR006675">
    <property type="entry name" value="HDIG_dom"/>
</dbReference>
<dbReference type="PROSITE" id="PS51832">
    <property type="entry name" value="HD_GYP"/>
    <property type="match status" value="1"/>
</dbReference>
<dbReference type="CDD" id="cd00077">
    <property type="entry name" value="HDc"/>
    <property type="match status" value="1"/>
</dbReference>
<dbReference type="InterPro" id="IPR037522">
    <property type="entry name" value="HD_GYP_dom"/>
</dbReference>
<name>A0A1W2CQ58_9FIRM</name>
<keyword evidence="3" id="KW-1185">Reference proteome</keyword>
<accession>A0A1W2CQ58</accession>
<dbReference type="SUPFAM" id="SSF109604">
    <property type="entry name" value="HD-domain/PDEase-like"/>
    <property type="match status" value="1"/>
</dbReference>
<dbReference type="Gene3D" id="1.10.3210.10">
    <property type="entry name" value="Hypothetical protein af1432"/>
    <property type="match status" value="1"/>
</dbReference>
<sequence>MSIIETFCHAIGERDRYTAEHSKNVARLMVGLAEYVQLPVEDVTIAYVVGVVHDVGKVSVPDHILNKPGRLTDEEFAVIRQHPDVGADLLGEVDGLKKVAEIVRHHHERYDGQGYGTGLAGEAIPFFSRMLAVCDSFDAMTTVRCYRKEPFSIASALEEIGRCAGAQFDPVISKCFIDFISRHQDYNSLEAANA</sequence>
<dbReference type="RefSeq" id="WP_084576333.1">
    <property type="nucleotide sequence ID" value="NZ_CP155572.1"/>
</dbReference>
<dbReference type="EMBL" id="FWXI01000011">
    <property type="protein sequence ID" value="SMC87397.1"/>
    <property type="molecule type" value="Genomic_DNA"/>
</dbReference>
<dbReference type="STRING" id="112901.SAMN04488500_11193"/>
<evidence type="ECO:0000313" key="2">
    <source>
        <dbReference type="EMBL" id="SMC87397.1"/>
    </source>
</evidence>
<dbReference type="Proteomes" id="UP000192738">
    <property type="component" value="Unassembled WGS sequence"/>
</dbReference>
<evidence type="ECO:0000259" key="1">
    <source>
        <dbReference type="PROSITE" id="PS51832"/>
    </source>
</evidence>
<dbReference type="PANTHER" id="PTHR43155">
    <property type="entry name" value="CYCLIC DI-GMP PHOSPHODIESTERASE PA4108-RELATED"/>
    <property type="match status" value="1"/>
</dbReference>
<dbReference type="InterPro" id="IPR003607">
    <property type="entry name" value="HD/PDEase_dom"/>
</dbReference>
<evidence type="ECO:0000313" key="3">
    <source>
        <dbReference type="Proteomes" id="UP000192738"/>
    </source>
</evidence>
<proteinExistence type="predicted"/>
<dbReference type="SMART" id="SM00471">
    <property type="entry name" value="HDc"/>
    <property type="match status" value="1"/>
</dbReference>
<dbReference type="Pfam" id="PF13487">
    <property type="entry name" value="HD_5"/>
    <property type="match status" value="1"/>
</dbReference>
<reference evidence="2 3" key="1">
    <citation type="submission" date="2017-04" db="EMBL/GenBank/DDBJ databases">
        <authorList>
            <person name="Afonso C.L."/>
            <person name="Miller P.J."/>
            <person name="Scott M.A."/>
            <person name="Spackman E."/>
            <person name="Goraichik I."/>
            <person name="Dimitrov K.M."/>
            <person name="Suarez D.L."/>
            <person name="Swayne D.E."/>
        </authorList>
    </citation>
    <scope>NUCLEOTIDE SEQUENCE [LARGE SCALE GENOMIC DNA]</scope>
    <source>
        <strain evidence="2 3">DSM 5090</strain>
    </source>
</reference>
<feature type="domain" description="HD-GYP" evidence="1">
    <location>
        <begin position="1"/>
        <end position="192"/>
    </location>
</feature>
<dbReference type="PANTHER" id="PTHR43155:SF2">
    <property type="entry name" value="CYCLIC DI-GMP PHOSPHODIESTERASE PA4108"/>
    <property type="match status" value="1"/>
</dbReference>
<gene>
    <name evidence="2" type="ORF">SAMN04488500_11193</name>
</gene>
<protein>
    <submittedName>
        <fullName evidence="2">HDIG domain-containing protein</fullName>
    </submittedName>
</protein>
<dbReference type="NCBIfam" id="TIGR00277">
    <property type="entry name" value="HDIG"/>
    <property type="match status" value="1"/>
</dbReference>
<dbReference type="OrthoDB" id="9804747at2"/>
<dbReference type="AlphaFoldDB" id="A0A1W2CQ58"/>